<evidence type="ECO:0000256" key="1">
    <source>
        <dbReference type="ARBA" id="ARBA00022670"/>
    </source>
</evidence>
<organism evidence="7 8">
    <name type="scientific">Parafannyhessea umbonata</name>
    <dbReference type="NCBI Taxonomy" id="604330"/>
    <lineage>
        <taxon>Bacteria</taxon>
        <taxon>Bacillati</taxon>
        <taxon>Actinomycetota</taxon>
        <taxon>Coriobacteriia</taxon>
        <taxon>Coriobacteriales</taxon>
        <taxon>Atopobiaceae</taxon>
        <taxon>Parafannyhessea</taxon>
    </lineage>
</organism>
<dbReference type="PIRSF" id="PIRSF005700">
    <property type="entry name" value="PepC"/>
    <property type="match status" value="1"/>
</dbReference>
<name>A0A6N7X6A1_9ACTN</name>
<comment type="caution">
    <text evidence="7">The sequence shown here is derived from an EMBL/GenBank/DDBJ whole genome shotgun (WGS) entry which is preliminary data.</text>
</comment>
<reference evidence="7 8" key="1">
    <citation type="submission" date="2019-08" db="EMBL/GenBank/DDBJ databases">
        <title>In-depth cultivation of the pig gut microbiome towards novel bacterial diversity and tailored functional studies.</title>
        <authorList>
            <person name="Wylensek D."/>
            <person name="Hitch T.C.A."/>
            <person name="Clavel T."/>
        </authorList>
    </citation>
    <scope>NUCLEOTIDE SEQUENCE [LARGE SCALE GENOMIC DNA]</scope>
    <source>
        <strain evidence="7 8">WB01_CNA04</strain>
    </source>
</reference>
<dbReference type="Gene3D" id="3.90.70.10">
    <property type="entry name" value="Cysteine proteinases"/>
    <property type="match status" value="1"/>
</dbReference>
<keyword evidence="1 4" id="KW-0645">Protease</keyword>
<dbReference type="InterPro" id="IPR038765">
    <property type="entry name" value="Papain-like_cys_pep_sf"/>
</dbReference>
<evidence type="ECO:0000256" key="3">
    <source>
        <dbReference type="ARBA" id="ARBA00022807"/>
    </source>
</evidence>
<proteinExistence type="inferred from homology"/>
<evidence type="ECO:0000256" key="2">
    <source>
        <dbReference type="ARBA" id="ARBA00022801"/>
    </source>
</evidence>
<dbReference type="InterPro" id="IPR004134">
    <property type="entry name" value="Peptidase_C1B"/>
</dbReference>
<dbReference type="PANTHER" id="PTHR10363">
    <property type="entry name" value="BLEOMYCIN HYDROLASE"/>
    <property type="match status" value="1"/>
</dbReference>
<accession>A0A6N7X6A1</accession>
<feature type="region of interest" description="Disordered" evidence="6">
    <location>
        <begin position="251"/>
        <end position="280"/>
    </location>
</feature>
<dbReference type="AlphaFoldDB" id="A0A6N7X6A1"/>
<comment type="similarity">
    <text evidence="4">Belongs to the peptidase C1 family.</text>
</comment>
<evidence type="ECO:0000256" key="6">
    <source>
        <dbReference type="SAM" id="MobiDB-lite"/>
    </source>
</evidence>
<protein>
    <recommendedName>
        <fullName evidence="4">Aminopeptidase</fullName>
    </recommendedName>
</protein>
<dbReference type="GO" id="GO:0005737">
    <property type="term" value="C:cytoplasm"/>
    <property type="evidence" value="ECO:0007669"/>
    <property type="project" value="TreeGrafter"/>
</dbReference>
<dbReference type="PANTHER" id="PTHR10363:SF2">
    <property type="entry name" value="BLEOMYCIN HYDROLASE"/>
    <property type="match status" value="1"/>
</dbReference>
<keyword evidence="4" id="KW-0031">Aminopeptidase</keyword>
<keyword evidence="3 4" id="KW-0788">Thiol protease</keyword>
<dbReference type="InterPro" id="IPR000169">
    <property type="entry name" value="Pept_cys_AS"/>
</dbReference>
<evidence type="ECO:0000313" key="7">
    <source>
        <dbReference type="EMBL" id="MST60056.1"/>
    </source>
</evidence>
<keyword evidence="2 4" id="KW-0378">Hydrolase</keyword>
<dbReference type="GO" id="GO:0009636">
    <property type="term" value="P:response to toxic substance"/>
    <property type="evidence" value="ECO:0007669"/>
    <property type="project" value="TreeGrafter"/>
</dbReference>
<gene>
    <name evidence="7" type="ORF">FYJ69_03875</name>
</gene>
<evidence type="ECO:0000256" key="4">
    <source>
        <dbReference type="PIRNR" id="PIRNR005700"/>
    </source>
</evidence>
<feature type="active site" evidence="5">
    <location>
        <position position="434"/>
    </location>
</feature>
<evidence type="ECO:0000256" key="5">
    <source>
        <dbReference type="PIRSR" id="PIRSR005700-1"/>
    </source>
</evidence>
<dbReference type="PROSITE" id="PS00139">
    <property type="entry name" value="THIOL_PROTEASE_CYS"/>
    <property type="match status" value="1"/>
</dbReference>
<dbReference type="GO" id="GO:0070005">
    <property type="term" value="F:cysteine-type aminopeptidase activity"/>
    <property type="evidence" value="ECO:0007669"/>
    <property type="project" value="InterPro"/>
</dbReference>
<dbReference type="Proteomes" id="UP000434342">
    <property type="component" value="Unassembled WGS sequence"/>
</dbReference>
<feature type="active site" evidence="5">
    <location>
        <position position="78"/>
    </location>
</feature>
<sequence length="497" mass="55084">MRRHMSKDSLSVDTTWAQERNAAFGADRANRVARNAVTSADVMAAARDTTKMRTYSDTFGVTVPKTAEVTNQRQSGRCWFFSAMNALRHDTMTYLDVDTIEFSQAFGMFYDKLEKANSTLEYVIQTADLPNDAREVCHVLDFGMGDGGYYSFAMNVVRKWGIVPKYAMPETACTKNSSQMNAQLERLVRKDAFTLRRMHKDGASEAELRAAKQDMLADVHQLLATCLGEPPVTFDFVMKVGKNCKADAAKLSPIEPAPKPATDDANGDAQGEKDDSRASQVIRDLGITPLEFAERYVPVDPDDYVALVSMPGASRPYGHAYHLTLTDSVQGGTPIRVLNVEPQVLEQAAIASLKAGVPCAMACDVMQEFPRNIEDFKYVLSLDGEDLNGLFGVDLSMTRADMIDARETSLTHAMCFQGVELDADGQPKAWRIENSWGKDQGKDGYLVMSADWFRLYGGEVDVRREFVPADVLKLWDEAPVEDVAPWSNICHALGTRD</sequence>
<feature type="active site" evidence="5">
    <location>
        <position position="412"/>
    </location>
</feature>
<dbReference type="Pfam" id="PF03051">
    <property type="entry name" value="Peptidase_C1_2"/>
    <property type="match status" value="2"/>
</dbReference>
<dbReference type="SUPFAM" id="SSF54001">
    <property type="entry name" value="Cysteine proteinases"/>
    <property type="match status" value="1"/>
</dbReference>
<dbReference type="GO" id="GO:0043418">
    <property type="term" value="P:homocysteine catabolic process"/>
    <property type="evidence" value="ECO:0007669"/>
    <property type="project" value="TreeGrafter"/>
</dbReference>
<dbReference type="GO" id="GO:0006508">
    <property type="term" value="P:proteolysis"/>
    <property type="evidence" value="ECO:0007669"/>
    <property type="project" value="UniProtKB-KW"/>
</dbReference>
<evidence type="ECO:0000313" key="8">
    <source>
        <dbReference type="Proteomes" id="UP000434342"/>
    </source>
</evidence>
<dbReference type="EMBL" id="VUND01000001">
    <property type="protein sequence ID" value="MST60056.1"/>
    <property type="molecule type" value="Genomic_DNA"/>
</dbReference>